<dbReference type="EC" id="2.7.4.3" evidence="5 7"/>
<keyword evidence="5 7" id="KW-0067">ATP-binding</keyword>
<comment type="function">
    <text evidence="5">Catalyzes the reversible transfer of the terminal phosphate group between ATP and AMP. Plays an important role in cellular energy homeostasis and in adenine nucleotide metabolism.</text>
</comment>
<keyword evidence="9" id="KW-1185">Reference proteome</keyword>
<dbReference type="CDD" id="cd01428">
    <property type="entry name" value="ADK"/>
    <property type="match status" value="1"/>
</dbReference>
<dbReference type="InterPro" id="IPR000850">
    <property type="entry name" value="Adenylat/UMP-CMP_kin"/>
</dbReference>
<feature type="binding site" evidence="5">
    <location>
        <position position="129"/>
    </location>
    <ligand>
        <name>AMP</name>
        <dbReference type="ChEBI" id="CHEBI:456215"/>
    </ligand>
</feature>
<evidence type="ECO:0000313" key="8">
    <source>
        <dbReference type="EMBL" id="MCX2964421.1"/>
    </source>
</evidence>
<comment type="similarity">
    <text evidence="5 6">Belongs to the adenylate kinase family.</text>
</comment>
<keyword evidence="1 5" id="KW-0808">Transferase</keyword>
<evidence type="ECO:0000256" key="7">
    <source>
        <dbReference type="RuleBase" id="RU003331"/>
    </source>
</evidence>
<accession>A0A9X3I4P5</accession>
<dbReference type="GO" id="GO:0005737">
    <property type="term" value="C:cytoplasm"/>
    <property type="evidence" value="ECO:0007669"/>
    <property type="project" value="UniProtKB-SubCell"/>
</dbReference>
<comment type="caution">
    <text evidence="8">The sequence shown here is derived from an EMBL/GenBank/DDBJ whole genome shotgun (WGS) entry which is preliminary data.</text>
</comment>
<organism evidence="8 9">
    <name type="scientific">Gordonia aquimaris</name>
    <dbReference type="NCBI Taxonomy" id="2984863"/>
    <lineage>
        <taxon>Bacteria</taxon>
        <taxon>Bacillati</taxon>
        <taxon>Actinomycetota</taxon>
        <taxon>Actinomycetes</taxon>
        <taxon>Mycobacteriales</taxon>
        <taxon>Gordoniaceae</taxon>
        <taxon>Gordonia</taxon>
    </lineage>
</organism>
<sequence length="184" mass="19580">MRLVILGPPGAGKGTQAELLSEAIGIPHISTGDLFRANISQGTAVGIEAKRYLDAGDLVPSEITVDMVRARVGEPDAAKGFILDGFPRSTEQADALKDILAKLDAGLDAVLSFVVDTDVVVERMMARGRADDTEEVIRNRMAVYTKETAPLLEYYGDEVKTIDAVGDVQDVHQRVLSALGAGVS</sequence>
<dbReference type="PRINTS" id="PR00094">
    <property type="entry name" value="ADENYLTKNASE"/>
</dbReference>
<feature type="binding site" evidence="5">
    <location>
        <begin position="57"/>
        <end position="59"/>
    </location>
    <ligand>
        <name>AMP</name>
        <dbReference type="ChEBI" id="CHEBI:456215"/>
    </ligand>
</feature>
<evidence type="ECO:0000256" key="1">
    <source>
        <dbReference type="ARBA" id="ARBA00022679"/>
    </source>
</evidence>
<feature type="binding site" evidence="5">
    <location>
        <position position="166"/>
    </location>
    <ligand>
        <name>ATP</name>
        <dbReference type="ChEBI" id="CHEBI:30616"/>
    </ligand>
</feature>
<dbReference type="NCBIfam" id="NF001381">
    <property type="entry name" value="PRK00279.1-3"/>
    <property type="match status" value="1"/>
</dbReference>
<comment type="domain">
    <text evidence="5">Consists of three domains, a large central CORE domain and two small peripheral domains, NMPbind and LID, which undergo movements during catalysis. The LID domain closes over the site of phosphoryl transfer upon ATP binding. Assembling and dissambling the active center during each catalytic cycle provides an effective means to prevent ATP hydrolysis.</text>
</comment>
<dbReference type="RefSeq" id="WP_266061529.1">
    <property type="nucleotide sequence ID" value="NZ_JAPKFM010000008.1"/>
</dbReference>
<protein>
    <recommendedName>
        <fullName evidence="5 7">Adenylate kinase</fullName>
        <shortName evidence="5">AK</shortName>
        <ecNumber evidence="5 7">2.7.4.3</ecNumber>
    </recommendedName>
    <alternativeName>
        <fullName evidence="5">ATP-AMP transphosphorylase</fullName>
    </alternativeName>
    <alternativeName>
        <fullName evidence="5">ATP:AMP phosphotransferase</fullName>
    </alternativeName>
    <alternativeName>
        <fullName evidence="5">Adenylate monophosphate kinase</fullName>
    </alternativeName>
</protein>
<keyword evidence="4 5" id="KW-0418">Kinase</keyword>
<proteinExistence type="inferred from homology"/>
<feature type="binding site" evidence="5">
    <location>
        <begin position="10"/>
        <end position="15"/>
    </location>
    <ligand>
        <name>ATP</name>
        <dbReference type="ChEBI" id="CHEBI:30616"/>
    </ligand>
</feature>
<dbReference type="InterPro" id="IPR027417">
    <property type="entry name" value="P-loop_NTPase"/>
</dbReference>
<feature type="binding site" evidence="5">
    <location>
        <position position="36"/>
    </location>
    <ligand>
        <name>AMP</name>
        <dbReference type="ChEBI" id="CHEBI:456215"/>
    </ligand>
</feature>
<feature type="binding site" evidence="5">
    <location>
        <position position="31"/>
    </location>
    <ligand>
        <name>AMP</name>
        <dbReference type="ChEBI" id="CHEBI:456215"/>
    </ligand>
</feature>
<keyword evidence="2 5" id="KW-0545">Nucleotide biosynthesis</keyword>
<keyword evidence="3 5" id="KW-0547">Nucleotide-binding</keyword>
<dbReference type="EMBL" id="JAPKFM010000008">
    <property type="protein sequence ID" value="MCX2964421.1"/>
    <property type="molecule type" value="Genomic_DNA"/>
</dbReference>
<comment type="caution">
    <text evidence="5">Lacks conserved residue(s) required for the propagation of feature annotation.</text>
</comment>
<dbReference type="InterPro" id="IPR033690">
    <property type="entry name" value="Adenylat_kinase_CS"/>
</dbReference>
<dbReference type="Pfam" id="PF00406">
    <property type="entry name" value="ADK"/>
    <property type="match status" value="1"/>
</dbReference>
<dbReference type="PANTHER" id="PTHR23359">
    <property type="entry name" value="NUCLEOTIDE KINASE"/>
    <property type="match status" value="1"/>
</dbReference>
<dbReference type="Gene3D" id="3.40.50.300">
    <property type="entry name" value="P-loop containing nucleotide triphosphate hydrolases"/>
    <property type="match status" value="1"/>
</dbReference>
<dbReference type="HAMAP" id="MF_00235">
    <property type="entry name" value="Adenylate_kinase_Adk"/>
    <property type="match status" value="1"/>
</dbReference>
<evidence type="ECO:0000256" key="3">
    <source>
        <dbReference type="ARBA" id="ARBA00022741"/>
    </source>
</evidence>
<feature type="binding site" evidence="5">
    <location>
        <begin position="85"/>
        <end position="88"/>
    </location>
    <ligand>
        <name>AMP</name>
        <dbReference type="ChEBI" id="CHEBI:456215"/>
    </ligand>
</feature>
<evidence type="ECO:0000313" key="9">
    <source>
        <dbReference type="Proteomes" id="UP001143347"/>
    </source>
</evidence>
<dbReference type="GO" id="GO:0005524">
    <property type="term" value="F:ATP binding"/>
    <property type="evidence" value="ECO:0007669"/>
    <property type="project" value="UniProtKB-UniRule"/>
</dbReference>
<keyword evidence="5" id="KW-0963">Cytoplasm</keyword>
<evidence type="ECO:0000256" key="4">
    <source>
        <dbReference type="ARBA" id="ARBA00022777"/>
    </source>
</evidence>
<evidence type="ECO:0000256" key="6">
    <source>
        <dbReference type="RuleBase" id="RU003330"/>
    </source>
</evidence>
<comment type="catalytic activity">
    <reaction evidence="5 7">
        <text>AMP + ATP = 2 ADP</text>
        <dbReference type="Rhea" id="RHEA:12973"/>
        <dbReference type="ChEBI" id="CHEBI:30616"/>
        <dbReference type="ChEBI" id="CHEBI:456215"/>
        <dbReference type="ChEBI" id="CHEBI:456216"/>
        <dbReference type="EC" id="2.7.4.3"/>
    </reaction>
</comment>
<name>A0A9X3I4P5_9ACTN</name>
<feature type="binding site" evidence="5">
    <location>
        <position position="140"/>
    </location>
    <ligand>
        <name>AMP</name>
        <dbReference type="ChEBI" id="CHEBI:456215"/>
    </ligand>
</feature>
<dbReference type="AlphaFoldDB" id="A0A9X3I4P5"/>
<feature type="binding site" evidence="5">
    <location>
        <position position="127"/>
    </location>
    <ligand>
        <name>ATP</name>
        <dbReference type="ChEBI" id="CHEBI:30616"/>
    </ligand>
</feature>
<reference evidence="8" key="1">
    <citation type="submission" date="2022-10" db="EMBL/GenBank/DDBJ databases">
        <title>WGS of marine actinomycetes from Thailand.</title>
        <authorList>
            <person name="Thawai C."/>
        </authorList>
    </citation>
    <scope>NUCLEOTIDE SEQUENCE</scope>
    <source>
        <strain evidence="8">SW21</strain>
    </source>
</reference>
<gene>
    <name evidence="5" type="primary">adk</name>
    <name evidence="8" type="ORF">OSB52_09995</name>
</gene>
<dbReference type="GO" id="GO:0044209">
    <property type="term" value="P:AMP salvage"/>
    <property type="evidence" value="ECO:0007669"/>
    <property type="project" value="UniProtKB-UniRule"/>
</dbReference>
<comment type="subunit">
    <text evidence="5 7">Monomer.</text>
</comment>
<dbReference type="SUPFAM" id="SSF52540">
    <property type="entry name" value="P-loop containing nucleoside triphosphate hydrolases"/>
    <property type="match status" value="1"/>
</dbReference>
<dbReference type="Proteomes" id="UP001143347">
    <property type="component" value="Unassembled WGS sequence"/>
</dbReference>
<evidence type="ECO:0000256" key="5">
    <source>
        <dbReference type="HAMAP-Rule" id="MF_00235"/>
    </source>
</evidence>
<comment type="subcellular location">
    <subcellularLocation>
        <location evidence="5 7">Cytoplasm</location>
    </subcellularLocation>
</comment>
<dbReference type="NCBIfam" id="NF011104">
    <property type="entry name" value="PRK14531.1"/>
    <property type="match status" value="1"/>
</dbReference>
<feature type="binding site" evidence="5">
    <location>
        <position position="92"/>
    </location>
    <ligand>
        <name>AMP</name>
        <dbReference type="ChEBI" id="CHEBI:456215"/>
    </ligand>
</feature>
<comment type="pathway">
    <text evidence="5">Purine metabolism; AMP biosynthesis via salvage pathway; AMP from ADP: step 1/1.</text>
</comment>
<dbReference type="GO" id="GO:0004017">
    <property type="term" value="F:AMP kinase activity"/>
    <property type="evidence" value="ECO:0007669"/>
    <property type="project" value="UniProtKB-UniRule"/>
</dbReference>
<dbReference type="PROSITE" id="PS00113">
    <property type="entry name" value="ADENYLATE_KINASE"/>
    <property type="match status" value="1"/>
</dbReference>
<dbReference type="NCBIfam" id="NF011100">
    <property type="entry name" value="PRK14527.1"/>
    <property type="match status" value="1"/>
</dbReference>
<evidence type="ECO:0000256" key="2">
    <source>
        <dbReference type="ARBA" id="ARBA00022727"/>
    </source>
</evidence>
<feature type="region of interest" description="NMP" evidence="5">
    <location>
        <begin position="30"/>
        <end position="59"/>
    </location>
</feature>